<evidence type="ECO:0000313" key="4">
    <source>
        <dbReference type="Proteomes" id="UP001147746"/>
    </source>
</evidence>
<feature type="chain" id="PRO_5040851439" evidence="2">
    <location>
        <begin position="28"/>
        <end position="599"/>
    </location>
</feature>
<reference evidence="3" key="1">
    <citation type="submission" date="2022-12" db="EMBL/GenBank/DDBJ databases">
        <authorList>
            <person name="Petersen C."/>
        </authorList>
    </citation>
    <scope>NUCLEOTIDE SEQUENCE</scope>
    <source>
        <strain evidence="3">IBT 21472</strain>
    </source>
</reference>
<sequence length="599" mass="65775">MELTGVSIRRHLIILLQLLDLASHASAKAVFAHFMMANAAQYEVDDFKNDISLAKGSHIDAFALNMAYGVSTSEQAVANVFNAAESLGFQLFFSFDYAGNGSWPQSDVIAFLQKYSLSSAHYKYGGKPFVSTFEGPDNAGDWSEIKEQTGCFFVPDWSSIGAQAAFQLAGGVVDGLFSWAAWPTDGQPMDTYIDASYLDNLKGKPYLMPASPWFYADMPGYDKDWAYHGDDLWYSRWVEVAFLEPEWVEIISWNDYGESHYIGPLNEKGYGVFTTGKAPYNYARNMPHDGWRLQLPYVIDLYKGGTASITEENLVVWYRTQPGTACAEGQKQYKDRSFQDRIFFSALLRSNASVKVSIDGIEKDARWEFEPNGGIGIYHGNFDFDHDHLGETTVSISRDGEETVHVNGRAITETCTDGFANFNAWVGSATSGTTFSPVAPKLSLSKQVCIKGSGSANYTELCETTCRYGYCPIDTCCCTAMGAQKKRPKPTYEKGTPKSGDESYSGLCSFACYYGFCLEATCSGNQTATHSHPHLGPPACVGNGDDDRANLHNSSCATSGPHAQTTHVSNAFKQAITSVGAPFGIGFFIYAGIVFGFYF</sequence>
<feature type="signal peptide" evidence="2">
    <location>
        <begin position="1"/>
        <end position="27"/>
    </location>
</feature>
<evidence type="ECO:0000256" key="2">
    <source>
        <dbReference type="SAM" id="SignalP"/>
    </source>
</evidence>
<organism evidence="3 4">
    <name type="scientific">Penicillium atrosanguineum</name>
    <dbReference type="NCBI Taxonomy" id="1132637"/>
    <lineage>
        <taxon>Eukaryota</taxon>
        <taxon>Fungi</taxon>
        <taxon>Dikarya</taxon>
        <taxon>Ascomycota</taxon>
        <taxon>Pezizomycotina</taxon>
        <taxon>Eurotiomycetes</taxon>
        <taxon>Eurotiomycetidae</taxon>
        <taxon>Eurotiales</taxon>
        <taxon>Aspergillaceae</taxon>
        <taxon>Penicillium</taxon>
    </lineage>
</organism>
<protein>
    <submittedName>
        <fullName evidence="3">Uncharacterized protein</fullName>
    </submittedName>
</protein>
<reference evidence="3" key="2">
    <citation type="journal article" date="2023" name="IMA Fungus">
        <title>Comparative genomic study of the Penicillium genus elucidates a diverse pangenome and 15 lateral gene transfer events.</title>
        <authorList>
            <person name="Petersen C."/>
            <person name="Sorensen T."/>
            <person name="Nielsen M.R."/>
            <person name="Sondergaard T.E."/>
            <person name="Sorensen J.L."/>
            <person name="Fitzpatrick D.A."/>
            <person name="Frisvad J.C."/>
            <person name="Nielsen K.L."/>
        </authorList>
    </citation>
    <scope>NUCLEOTIDE SEQUENCE</scope>
    <source>
        <strain evidence="3">IBT 21472</strain>
    </source>
</reference>
<dbReference type="PANTHER" id="PTHR43173:SF33">
    <property type="entry name" value="ASCUS WALL ENDO-1,3-ALPHA-GLUCANASE-RELATED"/>
    <property type="match status" value="1"/>
</dbReference>
<dbReference type="Proteomes" id="UP001147746">
    <property type="component" value="Unassembled WGS sequence"/>
</dbReference>
<dbReference type="GO" id="GO:0051118">
    <property type="term" value="F:glucan endo-1,3-alpha-glucosidase activity"/>
    <property type="evidence" value="ECO:0007669"/>
    <property type="project" value="InterPro"/>
</dbReference>
<keyword evidence="4" id="KW-1185">Reference proteome</keyword>
<dbReference type="CDD" id="cd11577">
    <property type="entry name" value="GH71"/>
    <property type="match status" value="1"/>
</dbReference>
<keyword evidence="1" id="KW-0472">Membrane</keyword>
<keyword evidence="2" id="KW-0732">Signal</keyword>
<dbReference type="AlphaFoldDB" id="A0A9W9Q9Q7"/>
<dbReference type="Pfam" id="PF03659">
    <property type="entry name" value="Glyco_hydro_71"/>
    <property type="match status" value="1"/>
</dbReference>
<dbReference type="InterPro" id="IPR051130">
    <property type="entry name" value="Mito_struct-func_regulator"/>
</dbReference>
<accession>A0A9W9Q9Q7</accession>
<dbReference type="InterPro" id="IPR005197">
    <property type="entry name" value="Glyco_hydro_71"/>
</dbReference>
<dbReference type="PANTHER" id="PTHR43173">
    <property type="entry name" value="ABC1 FAMILY PROTEIN"/>
    <property type="match status" value="1"/>
</dbReference>
<evidence type="ECO:0000313" key="3">
    <source>
        <dbReference type="EMBL" id="KAJ5324861.1"/>
    </source>
</evidence>
<keyword evidence="1" id="KW-0812">Transmembrane</keyword>
<name>A0A9W9Q9Q7_9EURO</name>
<proteinExistence type="predicted"/>
<comment type="caution">
    <text evidence="3">The sequence shown here is derived from an EMBL/GenBank/DDBJ whole genome shotgun (WGS) entry which is preliminary data.</text>
</comment>
<dbReference type="EMBL" id="JAPZBO010000002">
    <property type="protein sequence ID" value="KAJ5324861.1"/>
    <property type="molecule type" value="Genomic_DNA"/>
</dbReference>
<evidence type="ECO:0000256" key="1">
    <source>
        <dbReference type="SAM" id="Phobius"/>
    </source>
</evidence>
<feature type="transmembrane region" description="Helical" evidence="1">
    <location>
        <begin position="579"/>
        <end position="598"/>
    </location>
</feature>
<dbReference type="Gene3D" id="3.20.20.80">
    <property type="entry name" value="Glycosidases"/>
    <property type="match status" value="1"/>
</dbReference>
<keyword evidence="1" id="KW-1133">Transmembrane helix</keyword>
<gene>
    <name evidence="3" type="ORF">N7476_003461</name>
</gene>